<protein>
    <submittedName>
        <fullName evidence="2">Uncharacterized protein</fullName>
    </submittedName>
</protein>
<dbReference type="RefSeq" id="XP_033455180.1">
    <property type="nucleotide sequence ID" value="XM_033608595.1"/>
</dbReference>
<evidence type="ECO:0000313" key="2">
    <source>
        <dbReference type="RefSeq" id="XP_033455180.1"/>
    </source>
</evidence>
<reference evidence="2" key="1">
    <citation type="submission" date="2020-01" db="EMBL/GenBank/DDBJ databases">
        <authorList>
            <consortium name="DOE Joint Genome Institute"/>
            <person name="Haridas S."/>
            <person name="Albert R."/>
            <person name="Binder M."/>
            <person name="Bloem J."/>
            <person name="Labutti K."/>
            <person name="Salamov A."/>
            <person name="Andreopoulos B."/>
            <person name="Baker S.E."/>
            <person name="Barry K."/>
            <person name="Bills G."/>
            <person name="Bluhm B.H."/>
            <person name="Cannon C."/>
            <person name="Castanera R."/>
            <person name="Culley D.E."/>
            <person name="Daum C."/>
            <person name="Ezra D."/>
            <person name="Gonzalez J.B."/>
            <person name="Henrissat B."/>
            <person name="Kuo A."/>
            <person name="Liang C."/>
            <person name="Lipzen A."/>
            <person name="Lutzoni F."/>
            <person name="Magnuson J."/>
            <person name="Mondo S."/>
            <person name="Nolan M."/>
            <person name="Ohm R."/>
            <person name="Pangilinan J."/>
            <person name="Park H.-J."/>
            <person name="Ramirez L."/>
            <person name="Alfaro M."/>
            <person name="Sun H."/>
            <person name="Tritt A."/>
            <person name="Yoshinaga Y."/>
            <person name="Zwiers L.-H."/>
            <person name="Turgeon B.G."/>
            <person name="Goodwin S.B."/>
            <person name="Spatafora J.W."/>
            <person name="Crous P.W."/>
            <person name="Grigoriev I.V."/>
        </authorList>
    </citation>
    <scope>NUCLEOTIDE SEQUENCE</scope>
    <source>
        <strain evidence="2">CBS 342.82</strain>
    </source>
</reference>
<dbReference type="GeneID" id="54366395"/>
<gene>
    <name evidence="2" type="ORF">K489DRAFT_435403</name>
</gene>
<dbReference type="Proteomes" id="UP000504637">
    <property type="component" value="Unplaced"/>
</dbReference>
<dbReference type="AlphaFoldDB" id="A0A6J3LS76"/>
<name>A0A6J3LS76_9PEZI</name>
<proteinExistence type="predicted"/>
<dbReference type="OrthoDB" id="4794019at2759"/>
<reference evidence="2" key="2">
    <citation type="submission" date="2020-04" db="EMBL/GenBank/DDBJ databases">
        <authorList>
            <consortium name="NCBI Genome Project"/>
        </authorList>
    </citation>
    <scope>NUCLEOTIDE SEQUENCE</scope>
    <source>
        <strain evidence="2">CBS 342.82</strain>
    </source>
</reference>
<accession>A0A6J3LS76</accession>
<evidence type="ECO:0000313" key="1">
    <source>
        <dbReference type="Proteomes" id="UP000504637"/>
    </source>
</evidence>
<reference evidence="2" key="3">
    <citation type="submission" date="2025-08" db="UniProtKB">
        <authorList>
            <consortium name="RefSeq"/>
        </authorList>
    </citation>
    <scope>IDENTIFICATION</scope>
    <source>
        <strain evidence="2">CBS 342.82</strain>
    </source>
</reference>
<organism evidence="2">
    <name type="scientific">Dissoconium aciculare CBS 342.82</name>
    <dbReference type="NCBI Taxonomy" id="1314786"/>
    <lineage>
        <taxon>Eukaryota</taxon>
        <taxon>Fungi</taxon>
        <taxon>Dikarya</taxon>
        <taxon>Ascomycota</taxon>
        <taxon>Pezizomycotina</taxon>
        <taxon>Dothideomycetes</taxon>
        <taxon>Dothideomycetidae</taxon>
        <taxon>Mycosphaerellales</taxon>
        <taxon>Dissoconiaceae</taxon>
        <taxon>Dissoconium</taxon>
    </lineage>
</organism>
<sequence>MFEKGVFAPPDFFDVRAGPYTLMIEWHVYRMEVLRLGNGKTLVAPGCRGTVPDGSCYFDEFCKHIQMKKVWQGRTSAGHDLFPDIDTTARELRNSGYKFADDPNKLLPSVFPDAKAVKAQQPGFSKIFEPIIDRLQTLRFDAGADADQMFGRDVSEAEKAVALAVKARIADQAVKWIDKINDQLRPHNVVSFSGLKIADQLPHTSTDTAGTTKVLSTFDRPDVGFGPWTEPDFEGTLRRYGVETAKIITPIIASLNTHLDTVDQTFMKHQRAIEACQSYQDRIYWNLDC</sequence>
<keyword evidence="1" id="KW-1185">Reference proteome</keyword>